<dbReference type="EMBL" id="KZ992523">
    <property type="protein sequence ID" value="RKP09306.1"/>
    <property type="molecule type" value="Genomic_DNA"/>
</dbReference>
<reference evidence="3" key="1">
    <citation type="journal article" date="2018" name="Nat. Microbiol.">
        <title>Leveraging single-cell genomics to expand the fungal tree of life.</title>
        <authorList>
            <person name="Ahrendt S.R."/>
            <person name="Quandt C.A."/>
            <person name="Ciobanu D."/>
            <person name="Clum A."/>
            <person name="Salamov A."/>
            <person name="Andreopoulos B."/>
            <person name="Cheng J.F."/>
            <person name="Woyke T."/>
            <person name="Pelin A."/>
            <person name="Henrissat B."/>
            <person name="Reynolds N.K."/>
            <person name="Benny G.L."/>
            <person name="Smith M.E."/>
            <person name="James T.Y."/>
            <person name="Grigoriev I.V."/>
        </authorList>
    </citation>
    <scope>NUCLEOTIDE SEQUENCE [LARGE SCALE GENOMIC DNA]</scope>
    <source>
        <strain evidence="3">RSA 1356</strain>
    </source>
</reference>
<dbReference type="Gene3D" id="1.10.287.110">
    <property type="entry name" value="DnaJ domain"/>
    <property type="match status" value="1"/>
</dbReference>
<dbReference type="InterPro" id="IPR001623">
    <property type="entry name" value="DnaJ_domain"/>
</dbReference>
<dbReference type="CDD" id="cd06257">
    <property type="entry name" value="DnaJ"/>
    <property type="match status" value="1"/>
</dbReference>
<evidence type="ECO:0000313" key="2">
    <source>
        <dbReference type="EMBL" id="RKP09306.1"/>
    </source>
</evidence>
<dbReference type="OrthoDB" id="445556at2759"/>
<feature type="domain" description="J" evidence="1">
    <location>
        <begin position="1"/>
        <end position="67"/>
    </location>
</feature>
<evidence type="ECO:0000313" key="3">
    <source>
        <dbReference type="Proteomes" id="UP000271241"/>
    </source>
</evidence>
<evidence type="ECO:0000259" key="1">
    <source>
        <dbReference type="PROSITE" id="PS50076"/>
    </source>
</evidence>
<dbReference type="PANTHER" id="PTHR44144">
    <property type="entry name" value="DNAJ HOMOLOG SUBFAMILY C MEMBER 9"/>
    <property type="match status" value="1"/>
</dbReference>
<sequence length="67" mass="7821">NYYETLGVAKSATDNEILYAYMQLVLPFHPDNPHQAAGREESEQRYQRLSDAYHVLSDEERRAAYDN</sequence>
<dbReference type="Pfam" id="PF00226">
    <property type="entry name" value="DnaJ"/>
    <property type="match status" value="1"/>
</dbReference>
<keyword evidence="3" id="KW-1185">Reference proteome</keyword>
<dbReference type="SMART" id="SM00271">
    <property type="entry name" value="DnaJ"/>
    <property type="match status" value="1"/>
</dbReference>
<dbReference type="GO" id="GO:0005634">
    <property type="term" value="C:nucleus"/>
    <property type="evidence" value="ECO:0007669"/>
    <property type="project" value="TreeGrafter"/>
</dbReference>
<dbReference type="PRINTS" id="PR00625">
    <property type="entry name" value="JDOMAIN"/>
</dbReference>
<proteinExistence type="predicted"/>
<organism evidence="2 3">
    <name type="scientific">Thamnocephalis sphaerospora</name>
    <dbReference type="NCBI Taxonomy" id="78915"/>
    <lineage>
        <taxon>Eukaryota</taxon>
        <taxon>Fungi</taxon>
        <taxon>Fungi incertae sedis</taxon>
        <taxon>Zoopagomycota</taxon>
        <taxon>Zoopagomycotina</taxon>
        <taxon>Zoopagomycetes</taxon>
        <taxon>Zoopagales</taxon>
        <taxon>Sigmoideomycetaceae</taxon>
        <taxon>Thamnocephalis</taxon>
    </lineage>
</organism>
<feature type="non-terminal residue" evidence="2">
    <location>
        <position position="1"/>
    </location>
</feature>
<dbReference type="GO" id="GO:0031072">
    <property type="term" value="F:heat shock protein binding"/>
    <property type="evidence" value="ECO:0007669"/>
    <property type="project" value="TreeGrafter"/>
</dbReference>
<dbReference type="SUPFAM" id="SSF46565">
    <property type="entry name" value="Chaperone J-domain"/>
    <property type="match status" value="1"/>
</dbReference>
<dbReference type="PROSITE" id="PS50076">
    <property type="entry name" value="DNAJ_2"/>
    <property type="match status" value="1"/>
</dbReference>
<dbReference type="STRING" id="78915.A0A4P9XT47"/>
<name>A0A4P9XT47_9FUNG</name>
<dbReference type="InterPro" id="IPR036869">
    <property type="entry name" value="J_dom_sf"/>
</dbReference>
<dbReference type="GO" id="GO:0005737">
    <property type="term" value="C:cytoplasm"/>
    <property type="evidence" value="ECO:0007669"/>
    <property type="project" value="TreeGrafter"/>
</dbReference>
<dbReference type="Proteomes" id="UP000271241">
    <property type="component" value="Unassembled WGS sequence"/>
</dbReference>
<gene>
    <name evidence="2" type="ORF">THASP1DRAFT_1961</name>
</gene>
<dbReference type="PANTHER" id="PTHR44144:SF1">
    <property type="entry name" value="DNAJ HOMOLOG SUBFAMILY C MEMBER 9"/>
    <property type="match status" value="1"/>
</dbReference>
<dbReference type="AlphaFoldDB" id="A0A4P9XT47"/>
<dbReference type="InterPro" id="IPR052594">
    <property type="entry name" value="J_domain-containing_protein"/>
</dbReference>
<feature type="non-terminal residue" evidence="2">
    <location>
        <position position="67"/>
    </location>
</feature>
<accession>A0A4P9XT47</accession>
<protein>
    <submittedName>
        <fullName evidence="2">DnaJ domain-containing protein</fullName>
    </submittedName>
</protein>